<comment type="domain">
    <text evidence="15">The C-terminal domain has nuclease activity and interacts with RecD. It interacts with RecA, facilitating its loading onto ssDNA.</text>
</comment>
<dbReference type="Gene3D" id="1.10.3170.10">
    <property type="entry name" value="Recbcd, chain B, domain 2"/>
    <property type="match status" value="1"/>
</dbReference>
<comment type="catalytic activity">
    <reaction evidence="13 15">
        <text>Couples ATP hydrolysis with the unwinding of duplex DNA by translocating in the 3'-5' direction.</text>
        <dbReference type="EC" id="5.6.2.4"/>
    </reaction>
</comment>
<comment type="cofactor">
    <cofactor evidence="15">
        <name>Mg(2+)</name>
        <dbReference type="ChEBI" id="CHEBI:18420"/>
    </cofactor>
    <text evidence="15">Binds 1 Mg(2+) ion per subunit.</text>
</comment>
<dbReference type="GO" id="GO:0005829">
    <property type="term" value="C:cytosol"/>
    <property type="evidence" value="ECO:0007669"/>
    <property type="project" value="TreeGrafter"/>
</dbReference>
<comment type="subunit">
    <text evidence="15">Heterotrimer of RecB, RecC and RecD. All subunits contribute to DNA-binding. Interacts with RecA.</text>
</comment>
<dbReference type="GO" id="GO:0003677">
    <property type="term" value="F:DNA binding"/>
    <property type="evidence" value="ECO:0007669"/>
    <property type="project" value="UniProtKB-UniRule"/>
</dbReference>
<dbReference type="STRING" id="376489.A5892_09590"/>
<keyword evidence="8 15" id="KW-0067">ATP-binding</keyword>
<dbReference type="PROSITE" id="PS51217">
    <property type="entry name" value="UVRD_HELICASE_CTER"/>
    <property type="match status" value="1"/>
</dbReference>
<evidence type="ECO:0000313" key="20">
    <source>
        <dbReference type="Proteomes" id="UP000077875"/>
    </source>
</evidence>
<dbReference type="RefSeq" id="WP_064122614.1">
    <property type="nucleotide sequence ID" value="NZ_CP015243.1"/>
</dbReference>
<dbReference type="GO" id="GO:0009338">
    <property type="term" value="C:exodeoxyribonuclease V complex"/>
    <property type="evidence" value="ECO:0007669"/>
    <property type="project" value="TreeGrafter"/>
</dbReference>
<evidence type="ECO:0000256" key="6">
    <source>
        <dbReference type="ARBA" id="ARBA00022806"/>
    </source>
</evidence>
<evidence type="ECO:0000256" key="3">
    <source>
        <dbReference type="ARBA" id="ARBA00022741"/>
    </source>
</evidence>
<dbReference type="InterPro" id="IPR000212">
    <property type="entry name" value="DNA_helicase_UvrD/REP"/>
</dbReference>
<keyword evidence="3 15" id="KW-0547">Nucleotide-binding</keyword>
<evidence type="ECO:0000259" key="17">
    <source>
        <dbReference type="PROSITE" id="PS51198"/>
    </source>
</evidence>
<comment type="similarity">
    <text evidence="15">Belongs to the helicase family. UvrD subfamily.</text>
</comment>
<evidence type="ECO:0000256" key="16">
    <source>
        <dbReference type="PROSITE-ProRule" id="PRU00560"/>
    </source>
</evidence>
<evidence type="ECO:0000313" key="19">
    <source>
        <dbReference type="EMBL" id="ANF57686.1"/>
    </source>
</evidence>
<dbReference type="Pfam" id="PF13361">
    <property type="entry name" value="UvrD_C"/>
    <property type="match status" value="1"/>
</dbReference>
<gene>
    <name evidence="15" type="primary">recB</name>
    <name evidence="19" type="ORF">A5892_09590</name>
</gene>
<dbReference type="EMBL" id="CP015243">
    <property type="protein sequence ID" value="ANF57686.1"/>
    <property type="molecule type" value="Genomic_DNA"/>
</dbReference>
<evidence type="ECO:0000256" key="7">
    <source>
        <dbReference type="ARBA" id="ARBA00022839"/>
    </source>
</evidence>
<dbReference type="InterPro" id="IPR038726">
    <property type="entry name" value="PDDEXK_AddAB-type"/>
</dbReference>
<dbReference type="PANTHER" id="PTHR11070:SF23">
    <property type="entry name" value="RECBCD ENZYME SUBUNIT RECB"/>
    <property type="match status" value="1"/>
</dbReference>
<dbReference type="HAMAP" id="MF_01485">
    <property type="entry name" value="RecB"/>
    <property type="match status" value="1"/>
</dbReference>
<keyword evidence="1 15" id="KW-0540">Nuclease</keyword>
<dbReference type="InterPro" id="IPR014017">
    <property type="entry name" value="DNA_helicase_UvrD-like_C"/>
</dbReference>
<dbReference type="InterPro" id="IPR014016">
    <property type="entry name" value="UvrD-like_ATP-bd"/>
</dbReference>
<organism evidence="19 20">
    <name type="scientific">Halotalea alkalilenta</name>
    <dbReference type="NCBI Taxonomy" id="376489"/>
    <lineage>
        <taxon>Bacteria</taxon>
        <taxon>Pseudomonadati</taxon>
        <taxon>Pseudomonadota</taxon>
        <taxon>Gammaproteobacteria</taxon>
        <taxon>Oceanospirillales</taxon>
        <taxon>Halomonadaceae</taxon>
        <taxon>Halotalea</taxon>
    </lineage>
</organism>
<evidence type="ECO:0000256" key="2">
    <source>
        <dbReference type="ARBA" id="ARBA00022723"/>
    </source>
</evidence>
<dbReference type="AlphaFoldDB" id="A0A172YEZ9"/>
<comment type="miscellaneous">
    <text evidence="15">In the RecBCD complex, RecB has a slow 3'-5' helicase, an exonuclease activity and loads RecA onto ssDNA, RecD has a fast 5'-3' helicase activity, while RecC stimulates the ATPase and processivity of the RecB helicase and contributes to recognition of the Chi site.</text>
</comment>
<comment type="catalytic activity">
    <reaction evidence="14 15">
        <text>ATP + H2O = ADP + phosphate + H(+)</text>
        <dbReference type="Rhea" id="RHEA:13065"/>
        <dbReference type="ChEBI" id="CHEBI:15377"/>
        <dbReference type="ChEBI" id="CHEBI:15378"/>
        <dbReference type="ChEBI" id="CHEBI:30616"/>
        <dbReference type="ChEBI" id="CHEBI:43474"/>
        <dbReference type="ChEBI" id="CHEBI:456216"/>
        <dbReference type="EC" id="5.6.2.4"/>
    </reaction>
</comment>
<name>A0A172YEZ9_9GAMM</name>
<dbReference type="SUPFAM" id="SSF52540">
    <property type="entry name" value="P-loop containing nucleoside triphosphate hydrolases"/>
    <property type="match status" value="1"/>
</dbReference>
<evidence type="ECO:0000256" key="9">
    <source>
        <dbReference type="ARBA" id="ARBA00022842"/>
    </source>
</evidence>
<feature type="domain" description="UvrD-like helicase C-terminal" evidence="18">
    <location>
        <begin position="517"/>
        <end position="788"/>
    </location>
</feature>
<feature type="binding site" evidence="15">
    <location>
        <position position="1014"/>
    </location>
    <ligand>
        <name>Mg(2+)</name>
        <dbReference type="ChEBI" id="CHEBI:18420"/>
    </ligand>
</feature>
<evidence type="ECO:0000256" key="14">
    <source>
        <dbReference type="ARBA" id="ARBA00048988"/>
    </source>
</evidence>
<dbReference type="InterPro" id="IPR004586">
    <property type="entry name" value="RecB"/>
</dbReference>
<keyword evidence="7 15" id="KW-0269">Exonuclease</keyword>
<keyword evidence="9 15" id="KW-0460">Magnesium</keyword>
<dbReference type="InterPro" id="IPR011335">
    <property type="entry name" value="Restrct_endonuc-II-like"/>
</dbReference>
<evidence type="ECO:0000256" key="4">
    <source>
        <dbReference type="ARBA" id="ARBA00022763"/>
    </source>
</evidence>
<evidence type="ECO:0000256" key="13">
    <source>
        <dbReference type="ARBA" id="ARBA00034617"/>
    </source>
</evidence>
<evidence type="ECO:0000256" key="5">
    <source>
        <dbReference type="ARBA" id="ARBA00022801"/>
    </source>
</evidence>
<dbReference type="Gene3D" id="3.40.50.300">
    <property type="entry name" value="P-loop containing nucleotide triphosphate hydrolases"/>
    <property type="match status" value="2"/>
</dbReference>
<keyword evidence="12 15" id="KW-0413">Isomerase</keyword>
<evidence type="ECO:0000256" key="8">
    <source>
        <dbReference type="ARBA" id="ARBA00022840"/>
    </source>
</evidence>
<dbReference type="InterPro" id="IPR011604">
    <property type="entry name" value="PDDEXK-like_dom_sf"/>
</dbReference>
<dbReference type="GO" id="GO:0016887">
    <property type="term" value="F:ATP hydrolysis activity"/>
    <property type="evidence" value="ECO:0007669"/>
    <property type="project" value="RHEA"/>
</dbReference>
<comment type="function">
    <text evidence="15">A helicase/nuclease that prepares dsDNA breaks (DSB) for recombinational DNA repair. Binds to DSBs and unwinds DNA via a highly rapid and processive ATP-dependent bidirectional helicase activity. Unwinds dsDNA until it encounters a Chi (crossover hotspot instigator) sequence from the 3' direction. Cuts ssDNA a few nucleotides 3' to the Chi site. The properties and activities of the enzyme are changed at Chi. The Chi-altered holoenzyme produces a long 3'-ssDNA overhang and facilitates RecA-binding to the ssDNA for homologous DNA recombination and repair. Holoenzyme degrades any linearized DNA that is unable to undergo homologous recombination. In the holoenzyme this subunit contributes ATPase, 3'-5' helicase, exonuclease activity and loads RecA onto ssDNA.</text>
</comment>
<evidence type="ECO:0000259" key="18">
    <source>
        <dbReference type="PROSITE" id="PS51217"/>
    </source>
</evidence>
<feature type="binding site" evidence="15">
    <location>
        <position position="1133"/>
    </location>
    <ligand>
        <name>Mg(2+)</name>
        <dbReference type="ChEBI" id="CHEBI:18420"/>
    </ligand>
</feature>
<protein>
    <recommendedName>
        <fullName evidence="15">RecBCD enzyme subunit RecB</fullName>
        <ecNumber evidence="15">3.1.11.5</ecNumber>
        <ecNumber evidence="15">5.6.2.4</ecNumber>
    </recommendedName>
    <alternativeName>
        <fullName evidence="15">DNA 3'-5' helicase subunit RecB</fullName>
    </alternativeName>
    <alternativeName>
        <fullName evidence="15">Exonuclease V subunit RecB</fullName>
        <shortName evidence="15">ExoV subunit RecB</shortName>
    </alternativeName>
    <alternativeName>
        <fullName evidence="15">Helicase/nuclease RecBCD subunit RecB</fullName>
    </alternativeName>
</protein>
<feature type="domain" description="UvrD-like helicase ATP-binding" evidence="17">
    <location>
        <begin position="2"/>
        <end position="489"/>
    </location>
</feature>
<keyword evidence="5 15" id="KW-0378">Hydrolase</keyword>
<feature type="binding site" evidence="15">
    <location>
        <position position="1146"/>
    </location>
    <ligand>
        <name>Mg(2+)</name>
        <dbReference type="ChEBI" id="CHEBI:18420"/>
    </ligand>
</feature>
<evidence type="ECO:0000256" key="1">
    <source>
        <dbReference type="ARBA" id="ARBA00022722"/>
    </source>
</evidence>
<dbReference type="Gene3D" id="3.90.320.10">
    <property type="match status" value="1"/>
</dbReference>
<dbReference type="Pfam" id="PF00580">
    <property type="entry name" value="UvrD-helicase"/>
    <property type="match status" value="1"/>
</dbReference>
<dbReference type="Pfam" id="PF12705">
    <property type="entry name" value="PDDEXK_1"/>
    <property type="match status" value="1"/>
</dbReference>
<evidence type="ECO:0000256" key="11">
    <source>
        <dbReference type="ARBA" id="ARBA00023204"/>
    </source>
</evidence>
<evidence type="ECO:0000256" key="10">
    <source>
        <dbReference type="ARBA" id="ARBA00023125"/>
    </source>
</evidence>
<dbReference type="EC" id="3.1.11.5" evidence="15"/>
<comment type="domain">
    <text evidence="15">The N-terminal DNA-binding domain is a ssDNA-dependent ATPase and has ATP-dependent 3'-5' helicase function. This domain interacts with RecC.</text>
</comment>
<keyword evidence="20" id="KW-1185">Reference proteome</keyword>
<feature type="active site" description="For nuclease activity" evidence="15">
    <location>
        <position position="1146"/>
    </location>
</feature>
<comment type="catalytic activity">
    <reaction evidence="15">
        <text>Exonucleolytic cleavage (in the presence of ATP) in either 5'- to 3'- or 3'- to 5'-direction to yield 5'-phosphooligonucleotides.</text>
        <dbReference type="EC" id="3.1.11.5"/>
    </reaction>
</comment>
<dbReference type="InterPro" id="IPR027417">
    <property type="entry name" value="P-loop_NTPase"/>
</dbReference>
<keyword evidence="2 15" id="KW-0479">Metal-binding</keyword>
<dbReference type="GO" id="GO:0005524">
    <property type="term" value="F:ATP binding"/>
    <property type="evidence" value="ECO:0007669"/>
    <property type="project" value="UniProtKB-UniRule"/>
</dbReference>
<dbReference type="GO" id="GO:0000287">
    <property type="term" value="F:magnesium ion binding"/>
    <property type="evidence" value="ECO:0007669"/>
    <property type="project" value="UniProtKB-UniRule"/>
</dbReference>
<dbReference type="SUPFAM" id="SSF52980">
    <property type="entry name" value="Restriction endonuclease-like"/>
    <property type="match status" value="1"/>
</dbReference>
<proteinExistence type="inferred from homology"/>
<dbReference type="GO" id="GO:0043138">
    <property type="term" value="F:3'-5' DNA helicase activity"/>
    <property type="evidence" value="ECO:0007669"/>
    <property type="project" value="UniProtKB-UniRule"/>
</dbReference>
<reference evidence="19 20" key="1">
    <citation type="submission" date="2016-04" db="EMBL/GenBank/DDBJ databases">
        <title>Complete Genome Sequence of Halotalea alkalilenta IHB B 13600.</title>
        <authorList>
            <person name="Swarnkar M.K."/>
            <person name="Sharma A."/>
            <person name="Kaushal K."/>
            <person name="Soni R."/>
            <person name="Rana S."/>
            <person name="Singh A.K."/>
            <person name="Gulati A."/>
        </authorList>
    </citation>
    <scope>NUCLEOTIDE SEQUENCE [LARGE SCALE GENOMIC DNA]</scope>
    <source>
        <strain evidence="19 20">IHB B 13600</strain>
    </source>
</reference>
<keyword evidence="10 15" id="KW-0238">DNA-binding</keyword>
<dbReference type="KEGG" id="haa:A5892_09590"/>
<dbReference type="PROSITE" id="PS51198">
    <property type="entry name" value="UVRD_HELICASE_ATP_BIND"/>
    <property type="match status" value="1"/>
</dbReference>
<sequence>MALMDQPLDIPRLPLSGRRLIEASAGTGKTYTIAALYVRLVLGHGSEHGFARPLAPSEILVVTFTRAATEELRERIRARLREARDALLGRLPPDATLAALLAEYQGDVALAQARRLDQAVRMMDDAAIFTIHGFCQRMLKRHAFDSGTRFAVELTAEGSALFEQGLEDYWRRHFYPLDSDAQALIQSYWEGPAALSEALAIPLGADVERRLLWRGKEGEALVEAPGSVLDALAPCRAGLARAADAAARVRAAFDSQALEALFEQALAEKVFAANRVSKASLAPRLDALRQWCAGHAPLLPQALLDDKGRAWLGAARLEAAAKKGCQPPEHALFDALDALAECQAGLVDARPALIAHALEVIERELAARKRSEALLDFDDLLVELDQALAGPLGERLARSIRAELPVALIDEFQDTDARQYRIFERIYPGGPGAGAPGVQGSEAMPHALLLIGDPKQAIYAFRNADVGTYLAARQRVEARYTLKRNFRSSVAMVEAVNRLFSLSSMPFRDPGIVFTPSEAQGRAERLACDGETIAALTCWLPASDASVDRASYLRTMSEAVRADIQRLLEGAGAGRAGFVGEQGSLVPLRAADIAILVRTGTEALAVREALARGGIKSVYLSQKASVFETQEAFWLLQLLEAVAQPKRDRALRAAIATRLLSDQLDEVARLIDDERHWESMVERFEDYHRDWRRVGVLAMIRRVMHDFDVGARLLARDDGERILTDLLHLAELAQSASQALDGEQALLRWLHRALSGRFERGLDPEALIQRLESDEELVRVVTIHKSKGLEYPLVYLPFPCDYRRLDRPQGPLVVDHPEYGRVVALAPDDGLVALADEARLAEDLRLLYVALTRARYACRIGIAPLYKGRRLRGDDDDATTLEHSALGTLLNDGAALGGRVLRERLEALADGRVIALAPPPEPPPRPLVATSEPLVPRQARRFGGEIARGWWISSYTALVEDARRGDGDEETPGIALLPAGLDLEVSDERTPVPAPPLGRINDFPRGPRAGTFLHTLLEALDFDRLAEPDYRIELDALVEHRLRRSAFDPGWRQPLQEWLGRLLGASLDPELPGLRLDALGAWKAELEFWLPVAPTQAGHIDRLIRRFEPLGAEADYPTLAPRRLEGMLRGFIDLVFCFEGRWYLLDWKSNHLGDSGEAYREQGLLQAIVSHRYDVQYVLYTLALHRHLRVRIEDYDYERHFGGVLYLFLRGVDAERTDQGVFRRRPSPVLIEALDRLLAGDASVGVAVEEIANGG</sequence>
<dbReference type="Proteomes" id="UP000077875">
    <property type="component" value="Chromosome"/>
</dbReference>
<feature type="region of interest" description="DNA-binding and helicase activity, interacts with RecC" evidence="15">
    <location>
        <begin position="1"/>
        <end position="902"/>
    </location>
</feature>
<dbReference type="GO" id="GO:0008854">
    <property type="term" value="F:exodeoxyribonuclease V activity"/>
    <property type="evidence" value="ECO:0007669"/>
    <property type="project" value="UniProtKB-EC"/>
</dbReference>
<evidence type="ECO:0000256" key="15">
    <source>
        <dbReference type="HAMAP-Rule" id="MF_01485"/>
    </source>
</evidence>
<dbReference type="PANTHER" id="PTHR11070">
    <property type="entry name" value="UVRD / RECB / PCRA DNA HELICASE FAMILY MEMBER"/>
    <property type="match status" value="1"/>
</dbReference>
<dbReference type="CDD" id="cd22352">
    <property type="entry name" value="RecB_C-like"/>
    <property type="match status" value="1"/>
</dbReference>
<dbReference type="NCBIfam" id="TIGR00609">
    <property type="entry name" value="recB"/>
    <property type="match status" value="1"/>
</dbReference>
<feature type="binding site" evidence="16">
    <location>
        <begin position="23"/>
        <end position="30"/>
    </location>
    <ligand>
        <name>ATP</name>
        <dbReference type="ChEBI" id="CHEBI:30616"/>
    </ligand>
</feature>
<keyword evidence="11 15" id="KW-0234">DNA repair</keyword>
<keyword evidence="6 15" id="KW-0347">Helicase</keyword>
<feature type="region of interest" description="Nuclease activity, interacts with RecD and RecA" evidence="15">
    <location>
        <begin position="949"/>
        <end position="1255"/>
    </location>
</feature>
<keyword evidence="4 15" id="KW-0227">DNA damage</keyword>
<dbReference type="EC" id="5.6.2.4" evidence="15"/>
<accession>A0A172YEZ9</accession>
<dbReference type="Gene3D" id="1.10.486.10">
    <property type="entry name" value="PCRA, domain 4"/>
    <property type="match status" value="1"/>
</dbReference>
<dbReference type="GO" id="GO:0000724">
    <property type="term" value="P:double-strand break repair via homologous recombination"/>
    <property type="evidence" value="ECO:0007669"/>
    <property type="project" value="UniProtKB-UniRule"/>
</dbReference>
<evidence type="ECO:0000256" key="12">
    <source>
        <dbReference type="ARBA" id="ARBA00023235"/>
    </source>
</evidence>